<dbReference type="AlphaFoldDB" id="A0AAD5Y9L1"/>
<keyword evidence="5" id="KW-1185">Reference proteome</keyword>
<feature type="domain" description="Attractin/MKLN-like beta-propeller" evidence="3">
    <location>
        <begin position="43"/>
        <end position="240"/>
    </location>
</feature>
<evidence type="ECO:0000313" key="4">
    <source>
        <dbReference type="EMBL" id="KAJ3259570.1"/>
    </source>
</evidence>
<dbReference type="Proteomes" id="UP001210925">
    <property type="component" value="Unassembled WGS sequence"/>
</dbReference>
<gene>
    <name evidence="4" type="ORF">HK103_002124</name>
</gene>
<evidence type="ECO:0000256" key="2">
    <source>
        <dbReference type="ARBA" id="ARBA00022737"/>
    </source>
</evidence>
<dbReference type="SUPFAM" id="SSF117281">
    <property type="entry name" value="Kelch motif"/>
    <property type="match status" value="1"/>
</dbReference>
<dbReference type="InterPro" id="IPR056737">
    <property type="entry name" value="Beta-prop_ATRN-MKLN-like"/>
</dbReference>
<keyword evidence="1" id="KW-0880">Kelch repeat</keyword>
<dbReference type="Gene3D" id="2.120.10.80">
    <property type="entry name" value="Kelch-type beta propeller"/>
    <property type="match status" value="1"/>
</dbReference>
<dbReference type="PANTHER" id="PTHR45632">
    <property type="entry name" value="LD33804P"/>
    <property type="match status" value="1"/>
</dbReference>
<comment type="caution">
    <text evidence="4">The sequence shown here is derived from an EMBL/GenBank/DDBJ whole genome shotgun (WGS) entry which is preliminary data.</text>
</comment>
<evidence type="ECO:0000256" key="1">
    <source>
        <dbReference type="ARBA" id="ARBA00022441"/>
    </source>
</evidence>
<sequence length="246" mass="28389">MEYVLMDRVSAQVIVLGNYVSMTIIPTQLVKDILQHTITKTIVDHYTWFYNSKLYLFGGYNNYDIYHDLWEYDPSLNEWIQLNALSFPQSLLFVVESAVVFVPKQSSFDLYIYGGIDGRDYNAIYSLYRYSSISNTWVQLRDGPVGYEGAKAVYVNETNSIRVVSGYPVNDQYYNNHILYTFEYSIDSDIWIVVAPRSVDQVRYQSTANYFGDNYAVVYGGILPSSTDACFESSLQVLDLRTYLLN</sequence>
<proteinExistence type="predicted"/>
<keyword evidence="2" id="KW-0677">Repeat</keyword>
<accession>A0AAD5Y9L1</accession>
<organism evidence="4 5">
    <name type="scientific">Boothiomyces macroporosus</name>
    <dbReference type="NCBI Taxonomy" id="261099"/>
    <lineage>
        <taxon>Eukaryota</taxon>
        <taxon>Fungi</taxon>
        <taxon>Fungi incertae sedis</taxon>
        <taxon>Chytridiomycota</taxon>
        <taxon>Chytridiomycota incertae sedis</taxon>
        <taxon>Chytridiomycetes</taxon>
        <taxon>Rhizophydiales</taxon>
        <taxon>Terramycetaceae</taxon>
        <taxon>Boothiomyces</taxon>
    </lineage>
</organism>
<dbReference type="Pfam" id="PF24981">
    <property type="entry name" value="Beta-prop_ATRN-LZTR1"/>
    <property type="match status" value="1"/>
</dbReference>
<reference evidence="4" key="1">
    <citation type="submission" date="2020-05" db="EMBL/GenBank/DDBJ databases">
        <title>Phylogenomic resolution of chytrid fungi.</title>
        <authorList>
            <person name="Stajich J.E."/>
            <person name="Amses K."/>
            <person name="Simmons R."/>
            <person name="Seto K."/>
            <person name="Myers J."/>
            <person name="Bonds A."/>
            <person name="Quandt C.A."/>
            <person name="Barry K."/>
            <person name="Liu P."/>
            <person name="Grigoriev I."/>
            <person name="Longcore J.E."/>
            <person name="James T.Y."/>
        </authorList>
    </citation>
    <scope>NUCLEOTIDE SEQUENCE</scope>
    <source>
        <strain evidence="4">PLAUS21</strain>
    </source>
</reference>
<dbReference type="PANTHER" id="PTHR45632:SF3">
    <property type="entry name" value="KELCH-LIKE PROTEIN 32"/>
    <property type="match status" value="1"/>
</dbReference>
<dbReference type="InterPro" id="IPR015915">
    <property type="entry name" value="Kelch-typ_b-propeller"/>
</dbReference>
<dbReference type="EMBL" id="JADGKB010000017">
    <property type="protein sequence ID" value="KAJ3259570.1"/>
    <property type="molecule type" value="Genomic_DNA"/>
</dbReference>
<evidence type="ECO:0000313" key="5">
    <source>
        <dbReference type="Proteomes" id="UP001210925"/>
    </source>
</evidence>
<protein>
    <recommendedName>
        <fullName evidence="3">Attractin/MKLN-like beta-propeller domain-containing protein</fullName>
    </recommendedName>
</protein>
<evidence type="ECO:0000259" key="3">
    <source>
        <dbReference type="Pfam" id="PF24981"/>
    </source>
</evidence>
<name>A0AAD5Y9L1_9FUNG</name>